<gene>
    <name evidence="1" type="ORF">ASJ81_12245</name>
</gene>
<accession>A0A2A2HN76</accession>
<evidence type="ECO:0000313" key="1">
    <source>
        <dbReference type="EMBL" id="PAV10810.1"/>
    </source>
</evidence>
<name>A0A2A2HN76_9EURY</name>
<proteinExistence type="predicted"/>
<dbReference type="AlphaFoldDB" id="A0A2A2HN76"/>
<dbReference type="OrthoDB" id="67748at2157"/>
<keyword evidence="2" id="KW-1185">Reference proteome</keyword>
<reference evidence="1 2" key="1">
    <citation type="journal article" date="2017" name="BMC Genomics">
        <title>Genomic analysis of methanogenic archaea reveals a shift towards energy conservation.</title>
        <authorList>
            <person name="Gilmore S.P."/>
            <person name="Henske J.K."/>
            <person name="Sexton J.A."/>
            <person name="Solomon K.V."/>
            <person name="Seppala S."/>
            <person name="Yoo J.I."/>
            <person name="Huyett L.M."/>
            <person name="Pressman A."/>
            <person name="Cogan J.Z."/>
            <person name="Kivenson V."/>
            <person name="Peng X."/>
            <person name="Tan Y."/>
            <person name="Valentine D.L."/>
            <person name="O'Malley M.A."/>
        </authorList>
    </citation>
    <scope>NUCLEOTIDE SEQUENCE [LARGE SCALE GENOMIC DNA]</scope>
    <source>
        <strain evidence="1 2">MC-15</strain>
    </source>
</reference>
<organism evidence="1 2">
    <name type="scientific">Methanosarcina spelaei</name>
    <dbReference type="NCBI Taxonomy" id="1036679"/>
    <lineage>
        <taxon>Archaea</taxon>
        <taxon>Methanobacteriati</taxon>
        <taxon>Methanobacteriota</taxon>
        <taxon>Stenosarchaea group</taxon>
        <taxon>Methanomicrobia</taxon>
        <taxon>Methanosarcinales</taxon>
        <taxon>Methanosarcinaceae</taxon>
        <taxon>Methanosarcina</taxon>
    </lineage>
</organism>
<protein>
    <submittedName>
        <fullName evidence="1">Uncharacterized protein</fullName>
    </submittedName>
</protein>
<dbReference type="Proteomes" id="UP000218164">
    <property type="component" value="Unassembled WGS sequence"/>
</dbReference>
<dbReference type="EMBL" id="LMVP01000542">
    <property type="protein sequence ID" value="PAV10810.1"/>
    <property type="molecule type" value="Genomic_DNA"/>
</dbReference>
<evidence type="ECO:0000313" key="2">
    <source>
        <dbReference type="Proteomes" id="UP000218164"/>
    </source>
</evidence>
<comment type="caution">
    <text evidence="1">The sequence shown here is derived from an EMBL/GenBank/DDBJ whole genome shotgun (WGS) entry which is preliminary data.</text>
</comment>
<sequence length="101" mass="10671">MTKKVKLSEITDTLKDVQILSLEGVNIEGDTELDLDGLGSGFNPMLSAALGQECAILAQQFSRLNSMFSVPVGRVAPKVAPAVSSSPATPKFKDLIPAKRA</sequence>